<name>A0A916YFZ7_9SPHN</name>
<dbReference type="SUPFAM" id="SSF69318">
    <property type="entry name" value="Integrin alpha N-terminal domain"/>
    <property type="match status" value="1"/>
</dbReference>
<evidence type="ECO:0008006" key="4">
    <source>
        <dbReference type="Google" id="ProtNLM"/>
    </source>
</evidence>
<evidence type="ECO:0000313" key="2">
    <source>
        <dbReference type="EMBL" id="GGD43907.1"/>
    </source>
</evidence>
<evidence type="ECO:0000256" key="1">
    <source>
        <dbReference type="SAM" id="SignalP"/>
    </source>
</evidence>
<dbReference type="PROSITE" id="PS51257">
    <property type="entry name" value="PROKAR_LIPOPROTEIN"/>
    <property type="match status" value="1"/>
</dbReference>
<protein>
    <recommendedName>
        <fullName evidence="4">Lipoprotein</fullName>
    </recommendedName>
</protein>
<organism evidence="2 3">
    <name type="scientific">Croceicoccus pelagius</name>
    <dbReference type="NCBI Taxonomy" id="1703341"/>
    <lineage>
        <taxon>Bacteria</taxon>
        <taxon>Pseudomonadati</taxon>
        <taxon>Pseudomonadota</taxon>
        <taxon>Alphaproteobacteria</taxon>
        <taxon>Sphingomonadales</taxon>
        <taxon>Erythrobacteraceae</taxon>
        <taxon>Croceicoccus</taxon>
    </lineage>
</organism>
<evidence type="ECO:0000313" key="3">
    <source>
        <dbReference type="Proteomes" id="UP000598997"/>
    </source>
</evidence>
<dbReference type="OrthoDB" id="5348860at2"/>
<dbReference type="EMBL" id="BMIO01000005">
    <property type="protein sequence ID" value="GGD43907.1"/>
    <property type="molecule type" value="Genomic_DNA"/>
</dbReference>
<feature type="chain" id="PRO_5036746008" description="Lipoprotein" evidence="1">
    <location>
        <begin position="24"/>
        <end position="197"/>
    </location>
</feature>
<proteinExistence type="predicted"/>
<keyword evidence="3" id="KW-1185">Reference proteome</keyword>
<dbReference type="InterPro" id="IPR028994">
    <property type="entry name" value="Integrin_alpha_N"/>
</dbReference>
<keyword evidence="1" id="KW-0732">Signal</keyword>
<dbReference type="AlphaFoldDB" id="A0A916YFZ7"/>
<dbReference type="RefSeq" id="WP_066760832.1">
    <property type="nucleotide sequence ID" value="NZ_BMIO01000005.1"/>
</dbReference>
<gene>
    <name evidence="2" type="ORF">GCM10010989_17570</name>
</gene>
<dbReference type="Proteomes" id="UP000598997">
    <property type="component" value="Unassembled WGS sequence"/>
</dbReference>
<sequence>MRFSHVLAGGLAAIVLSACGAPADEAAPATGDAAEELAAPTVPPPSDAEEDIRHFLLQEYPDATSISYDFAWSDLNGDGEDEAIVYLGGPYFCGTGGCNLLVLTPAGQMWRKVGDISVSRTPVSVLETSTNGWRDLTVAVSGGGGPSGTMILKFDGESYPSNASTAPEAPSGAKGEELLPEMLNFRTVEPMAMPPEE</sequence>
<feature type="signal peptide" evidence="1">
    <location>
        <begin position="1"/>
        <end position="23"/>
    </location>
</feature>
<comment type="caution">
    <text evidence="2">The sequence shown here is derived from an EMBL/GenBank/DDBJ whole genome shotgun (WGS) entry which is preliminary data.</text>
</comment>
<accession>A0A916YFZ7</accession>
<reference evidence="2 3" key="1">
    <citation type="journal article" date="2014" name="Int. J. Syst. Evol. Microbiol.">
        <title>Complete genome sequence of Corynebacterium casei LMG S-19264T (=DSM 44701T), isolated from a smear-ripened cheese.</title>
        <authorList>
            <consortium name="US DOE Joint Genome Institute (JGI-PGF)"/>
            <person name="Walter F."/>
            <person name="Albersmeier A."/>
            <person name="Kalinowski J."/>
            <person name="Ruckert C."/>
        </authorList>
    </citation>
    <scope>NUCLEOTIDE SEQUENCE [LARGE SCALE GENOMIC DNA]</scope>
    <source>
        <strain evidence="2 3">CGMCC 1.15358</strain>
    </source>
</reference>